<proteinExistence type="predicted"/>
<name>A0A8J2WI06_9CRUS</name>
<feature type="compositionally biased region" description="Polar residues" evidence="1">
    <location>
        <begin position="425"/>
        <end position="435"/>
    </location>
</feature>
<gene>
    <name evidence="3" type="ORF">DGAL_LOCUS2453</name>
</gene>
<sequence length="471" mass="52449">MASRGILKLHISFLLALVIAQLAMAEDLFANESAVRKDLRTARCEDHNHREKPQSKWLGKFKKIKYGPSKSQHRSKSHYGQPEGHFRPPPQYVQTDTNQNIPPYNPASALPPSPTSYHSYPYPTNVNTFIPQNAYAPVKFYGSPPQGQSFNRPAPPLFVISSTEAPIPPTYSHVPYYPQDPEESEDPEDYSPPEPVHNQPTPYSVPQVPVSSPSHDPSPSPNYLEIPDPDPPAINFSPVSTEASINHTSSFYSDVPYTQTNSLPTVTYNSQNAAKAEEISYSYSSVPISNAPPISDPPADTSSVSTEGAGYYSSPPYSQSESENSPAPVSSTPVYAPSNDPFTHSLPVTDAPDYFPPSLSDDYSQSNDDDDSFPELPFKRKPASYSPLKFPSYDSPLYTPPFFMEPPVISPPTYSDHRFLEANNRQSAKTPVDTYSNEDETDQDGEGYFENHDSFPRFDQFIQQMMRKSKK</sequence>
<protein>
    <submittedName>
        <fullName evidence="3">Uncharacterized protein</fullName>
    </submittedName>
</protein>
<evidence type="ECO:0000256" key="2">
    <source>
        <dbReference type="SAM" id="SignalP"/>
    </source>
</evidence>
<feature type="compositionally biased region" description="Low complexity" evidence="1">
    <location>
        <begin position="311"/>
        <end position="326"/>
    </location>
</feature>
<feature type="compositionally biased region" description="Acidic residues" evidence="1">
    <location>
        <begin position="436"/>
        <end position="447"/>
    </location>
</feature>
<feature type="region of interest" description="Disordered" evidence="1">
    <location>
        <begin position="170"/>
        <end position="241"/>
    </location>
</feature>
<feature type="chain" id="PRO_5035191313" evidence="2">
    <location>
        <begin position="26"/>
        <end position="471"/>
    </location>
</feature>
<evidence type="ECO:0000313" key="4">
    <source>
        <dbReference type="Proteomes" id="UP000789390"/>
    </source>
</evidence>
<organism evidence="3 4">
    <name type="scientific">Daphnia galeata</name>
    <dbReference type="NCBI Taxonomy" id="27404"/>
    <lineage>
        <taxon>Eukaryota</taxon>
        <taxon>Metazoa</taxon>
        <taxon>Ecdysozoa</taxon>
        <taxon>Arthropoda</taxon>
        <taxon>Crustacea</taxon>
        <taxon>Branchiopoda</taxon>
        <taxon>Diplostraca</taxon>
        <taxon>Cladocera</taxon>
        <taxon>Anomopoda</taxon>
        <taxon>Daphniidae</taxon>
        <taxon>Daphnia</taxon>
    </lineage>
</organism>
<feature type="signal peptide" evidence="2">
    <location>
        <begin position="1"/>
        <end position="25"/>
    </location>
</feature>
<keyword evidence="2" id="KW-0732">Signal</keyword>
<evidence type="ECO:0000256" key="1">
    <source>
        <dbReference type="SAM" id="MobiDB-lite"/>
    </source>
</evidence>
<feature type="compositionally biased region" description="Low complexity" evidence="1">
    <location>
        <begin position="200"/>
        <end position="217"/>
    </location>
</feature>
<dbReference type="EMBL" id="CAKKLH010000035">
    <property type="protein sequence ID" value="CAH0100231.1"/>
    <property type="molecule type" value="Genomic_DNA"/>
</dbReference>
<dbReference type="AlphaFoldDB" id="A0A8J2WI06"/>
<feature type="region of interest" description="Disordered" evidence="1">
    <location>
        <begin position="425"/>
        <end position="453"/>
    </location>
</feature>
<feature type="region of interest" description="Disordered" evidence="1">
    <location>
        <begin position="285"/>
        <end position="384"/>
    </location>
</feature>
<dbReference type="OrthoDB" id="6374508at2759"/>
<feature type="compositionally biased region" description="Basic residues" evidence="1">
    <location>
        <begin position="67"/>
        <end position="77"/>
    </location>
</feature>
<reference evidence="3" key="1">
    <citation type="submission" date="2021-11" db="EMBL/GenBank/DDBJ databases">
        <authorList>
            <person name="Schell T."/>
        </authorList>
    </citation>
    <scope>NUCLEOTIDE SEQUENCE</scope>
    <source>
        <strain evidence="3">M5</strain>
    </source>
</reference>
<evidence type="ECO:0000313" key="3">
    <source>
        <dbReference type="EMBL" id="CAH0100231.1"/>
    </source>
</evidence>
<feature type="compositionally biased region" description="Acidic residues" evidence="1">
    <location>
        <begin position="180"/>
        <end position="191"/>
    </location>
</feature>
<feature type="region of interest" description="Disordered" evidence="1">
    <location>
        <begin position="67"/>
        <end position="86"/>
    </location>
</feature>
<comment type="caution">
    <text evidence="3">The sequence shown here is derived from an EMBL/GenBank/DDBJ whole genome shotgun (WGS) entry which is preliminary data.</text>
</comment>
<accession>A0A8J2WI06</accession>
<keyword evidence="4" id="KW-1185">Reference proteome</keyword>
<dbReference type="Proteomes" id="UP000789390">
    <property type="component" value="Unassembled WGS sequence"/>
</dbReference>